<reference evidence="4 5" key="3">
    <citation type="journal article" date="2008" name="BMC Genomics">
        <title>The genome of the versatile nitrogen fixer Azorhizobium caulinodans ORS571.</title>
        <authorList>
            <person name="Lee KB."/>
            <person name="Backer P.D."/>
            <person name="Aono T."/>
            <person name="Liu CT."/>
            <person name="Suzuki S."/>
            <person name="Suzuki T."/>
            <person name="Kaneko T."/>
            <person name="Yamada M."/>
            <person name="Tabata S."/>
            <person name="Kupfer D.M."/>
            <person name="Najar F.Z."/>
            <person name="Wiley G.B."/>
            <person name="Roe B."/>
            <person name="Binnewies T.T."/>
            <person name="Ussery D.W."/>
            <person name="D'Haeze W."/>
            <person name="Herder J.D."/>
            <person name="Gevers D."/>
            <person name="Vereecke D."/>
            <person name="Holsters M."/>
            <person name="Oyaizu H."/>
        </authorList>
    </citation>
    <scope>NUCLEOTIDE SEQUENCE [LARGE SCALE GENOMIC DNA]</scope>
    <source>
        <strain evidence="5">ATCC 43989 / DSM 5975 / JCM 20966 / LMG 6465 / NBRC 14845 / NCIMB 13405 / ORS 571</strain>
    </source>
</reference>
<dbReference type="HOGENOM" id="CLU_059021_2_1_5"/>
<dbReference type="STRING" id="438753.AZC_0716"/>
<name>A8IPY3_AZOC5</name>
<dbReference type="SMART" id="SM00903">
    <property type="entry name" value="Flavin_Reduct"/>
    <property type="match status" value="1"/>
</dbReference>
<dbReference type="SUPFAM" id="SSF50475">
    <property type="entry name" value="FMN-binding split barrel"/>
    <property type="match status" value="1"/>
</dbReference>
<dbReference type="GO" id="GO:0010181">
    <property type="term" value="F:FMN binding"/>
    <property type="evidence" value="ECO:0007669"/>
    <property type="project" value="InterPro"/>
</dbReference>
<reference evidence="5" key="2">
    <citation type="submission" date="2007-04" db="EMBL/GenBank/DDBJ databases">
        <title>Complete genome sequence of the nitrogen-fixing bacterium Azorhizobium caulinodans ORS571.</title>
        <authorList>
            <person name="Lee K.B."/>
            <person name="Backer P.D."/>
            <person name="Aono T."/>
            <person name="Liu C.T."/>
            <person name="Suzuki S."/>
            <person name="Suzuki T."/>
            <person name="Kaneko T."/>
            <person name="Yamada M."/>
            <person name="Tabata S."/>
            <person name="Kupfer D.M."/>
            <person name="Najar F.Z."/>
            <person name="Wiley G.B."/>
            <person name="Roe B."/>
            <person name="Binnewies T."/>
            <person name="Ussery D."/>
            <person name="Vereecke D."/>
            <person name="Gevers D."/>
            <person name="Holsters M."/>
            <person name="Oyaizu H."/>
        </authorList>
    </citation>
    <scope>NUCLEOTIDE SEQUENCE [LARGE SCALE GENOMIC DNA]</scope>
    <source>
        <strain evidence="5">ATCC 43989 / DSM 5975 / JCM 20966 / LMG 6465 / NBRC 14845 / NCIMB 13405 / ORS 571</strain>
    </source>
</reference>
<dbReference type="KEGG" id="azc:AZC_0716"/>
<reference evidence="4 5" key="6">
    <citation type="journal article" date="2011" name="Appl. Environ. Microbiol.">
        <title>Involvement of the azorhizobial chromosome partition gene (parA) in the onset of bacteroid differentiation during Sesbania rostrata stem nodule development.</title>
        <authorList>
            <person name="Liu CT."/>
            <person name="Lee KB."/>
            <person name="Wang YS."/>
            <person name="Peng MH."/>
            <person name="Lee KT."/>
            <person name="Suzuki S."/>
            <person name="Suzuki T."/>
            <person name="Oyaizu H."/>
        </authorList>
    </citation>
    <scope>NUCLEOTIDE SEQUENCE [LARGE SCALE GENOMIC DNA]</scope>
    <source>
        <strain evidence="5">ATCC 43989 / DSM 5975 / JCM 20966 / LMG 6465 / NBRC 14845 / NCIMB 13405 / ORS 571</strain>
    </source>
</reference>
<dbReference type="InterPro" id="IPR002563">
    <property type="entry name" value="Flavin_Rdtase-like_dom"/>
</dbReference>
<evidence type="ECO:0000313" key="4">
    <source>
        <dbReference type="EMBL" id="BAF86714.1"/>
    </source>
</evidence>
<evidence type="ECO:0000256" key="1">
    <source>
        <dbReference type="ARBA" id="ARBA00008898"/>
    </source>
</evidence>
<dbReference type="EMBL" id="AP009384">
    <property type="protein sequence ID" value="BAF86714.1"/>
    <property type="molecule type" value="Genomic_DNA"/>
</dbReference>
<keyword evidence="2" id="KW-0560">Oxidoreductase</keyword>
<protein>
    <submittedName>
        <fullName evidence="4">Actinorhodin polyketide dimerase</fullName>
    </submittedName>
</protein>
<reference evidence="4 5" key="5">
    <citation type="journal article" date="2010" name="Appl. Environ. Microbiol.">
        <title>phrR-like gene praR of Azorhizobium caulinodans ORS571 is essential for symbiosis with Sesbania rostrata and is involved in expression of reb genes.</title>
        <authorList>
            <person name="Akiba N."/>
            <person name="Aono T."/>
            <person name="Toyazaki H."/>
            <person name="Sato S."/>
            <person name="Oyaizu H."/>
        </authorList>
    </citation>
    <scope>NUCLEOTIDE SEQUENCE [LARGE SCALE GENOMIC DNA]</scope>
    <source>
        <strain evidence="5">ATCC 43989 / DSM 5975 / JCM 20966 / LMG 6465 / NBRC 14845 / NCIMB 13405 / ORS 571</strain>
    </source>
</reference>
<accession>A8IPY3</accession>
<proteinExistence type="inferred from homology"/>
<gene>
    <name evidence="4" type="ordered locus">AZC_0716</name>
</gene>
<feature type="domain" description="Flavin reductase like" evidence="3">
    <location>
        <begin position="51"/>
        <end position="198"/>
    </location>
</feature>
<evidence type="ECO:0000259" key="3">
    <source>
        <dbReference type="SMART" id="SM00903"/>
    </source>
</evidence>
<dbReference type="eggNOG" id="COG1853">
    <property type="taxonomic scope" value="Bacteria"/>
</dbReference>
<comment type="similarity">
    <text evidence="1">Belongs to the non-flavoprotein flavin reductase family.</text>
</comment>
<dbReference type="Pfam" id="PF01613">
    <property type="entry name" value="Flavin_Reduct"/>
    <property type="match status" value="1"/>
</dbReference>
<reference evidence="4 5" key="4">
    <citation type="journal article" date="2009" name="Appl. Environ. Microbiol.">
        <title>Comparative genome-wide transcriptional profiling of Azorhizobium caulinodans ORS571 grown under free-living and symbiotic conditions.</title>
        <authorList>
            <person name="Tsukada S."/>
            <person name="Aono T."/>
            <person name="Akiba N."/>
            <person name="Lee KB."/>
            <person name="Liu CT."/>
            <person name="Toyazaki H."/>
            <person name="Oyaizu H."/>
        </authorList>
    </citation>
    <scope>NUCLEOTIDE SEQUENCE [LARGE SCALE GENOMIC DNA]</scope>
    <source>
        <strain evidence="5">ATCC 43989 / DSM 5975 / JCM 20966 / LMG 6465 / NBRC 14845 / NCIMB 13405 / ORS 571</strain>
    </source>
</reference>
<dbReference type="PANTHER" id="PTHR30466:SF11">
    <property type="entry name" value="FLAVIN-DEPENDENT MONOOXYGENASE, REDUCTASE SUBUNIT HSAB"/>
    <property type="match status" value="1"/>
</dbReference>
<reference evidence="4 5" key="1">
    <citation type="journal article" date="2007" name="Appl. Environ. Microbiol.">
        <title>Rhizobial factors required for stem nodule maturation and maintenance in Sesbania rostrata-Azorhizobium caulinodans ORS571 symbiosis.</title>
        <authorList>
            <person name="Suzuki S."/>
            <person name="Aono T."/>
            <person name="Lee KB."/>
            <person name="Suzuki T."/>
            <person name="Liu CT."/>
            <person name="Miwa H."/>
            <person name="Wakao S."/>
            <person name="Iki T."/>
            <person name="Oyaizu H."/>
        </authorList>
    </citation>
    <scope>NUCLEOTIDE SEQUENCE [LARGE SCALE GENOMIC DNA]</scope>
    <source>
        <strain evidence="5">ATCC 43989 / DSM 5975 / JCM 20966 / LMG 6465 / NBRC 14845 / NCIMB 13405 / ORS 571</strain>
    </source>
</reference>
<evidence type="ECO:0000313" key="5">
    <source>
        <dbReference type="Proteomes" id="UP000000270"/>
    </source>
</evidence>
<organism evidence="4 5">
    <name type="scientific">Azorhizobium caulinodans (strain ATCC 43989 / DSM 5975 / JCM 20966 / LMG 6465 / NBRC 14845 / NCIMB 13405 / ORS 571)</name>
    <dbReference type="NCBI Taxonomy" id="438753"/>
    <lineage>
        <taxon>Bacteria</taxon>
        <taxon>Pseudomonadati</taxon>
        <taxon>Pseudomonadota</taxon>
        <taxon>Alphaproteobacteria</taxon>
        <taxon>Hyphomicrobiales</taxon>
        <taxon>Xanthobacteraceae</taxon>
        <taxon>Azorhizobium</taxon>
    </lineage>
</organism>
<dbReference type="InterPro" id="IPR050268">
    <property type="entry name" value="NADH-dep_flavin_reductase"/>
</dbReference>
<dbReference type="Gene3D" id="2.30.110.10">
    <property type="entry name" value="Electron Transport, Fmn-binding Protein, Chain A"/>
    <property type="match status" value="1"/>
</dbReference>
<keyword evidence="5" id="KW-1185">Reference proteome</keyword>
<dbReference type="GO" id="GO:0042602">
    <property type="term" value="F:riboflavin reductase (NADPH) activity"/>
    <property type="evidence" value="ECO:0007669"/>
    <property type="project" value="TreeGrafter"/>
</dbReference>
<dbReference type="Proteomes" id="UP000000270">
    <property type="component" value="Chromosome"/>
</dbReference>
<sequence>MHSNIRPRRDFRSGTIHARLAALRLARRDPRVTAPAATAGHSPSEGYRAGMRHLAGAVSVLTVGEGDSRTGLTASSLTSFAVDPPTLLICINKASSVRAELLARKVFAVNVLAEGQRRVAETFAGMTGLHGAARFEGTPWSVMETGAPVIDDALVAFDCRLDEIIERHSHMIVLGRVLATRVDDTARPLLYWHRDFRTLAP</sequence>
<dbReference type="AlphaFoldDB" id="A8IPY3"/>
<evidence type="ECO:0000256" key="2">
    <source>
        <dbReference type="ARBA" id="ARBA00023002"/>
    </source>
</evidence>
<dbReference type="PANTHER" id="PTHR30466">
    <property type="entry name" value="FLAVIN REDUCTASE"/>
    <property type="match status" value="1"/>
</dbReference>
<dbReference type="InterPro" id="IPR012349">
    <property type="entry name" value="Split_barrel_FMN-bd"/>
</dbReference>